<name>A0A176QFU5_9MICO</name>
<keyword evidence="1" id="KW-1133">Transmembrane helix</keyword>
<evidence type="ECO:0008006" key="4">
    <source>
        <dbReference type="Google" id="ProtNLM"/>
    </source>
</evidence>
<evidence type="ECO:0000313" key="2">
    <source>
        <dbReference type="EMBL" id="OAB88518.1"/>
    </source>
</evidence>
<reference evidence="2 3" key="1">
    <citation type="submission" date="2016-01" db="EMBL/GenBank/DDBJ databases">
        <title>Janibacter melonis strain CD11_4 genome sequencing and assembly.</title>
        <authorList>
            <person name="Nair G.R."/>
            <person name="Kaur G."/>
            <person name="Chander A.M."/>
            <person name="Mayilraj S."/>
        </authorList>
    </citation>
    <scope>NUCLEOTIDE SEQUENCE [LARGE SCALE GENOMIC DNA]</scope>
    <source>
        <strain evidence="2 3">CD11-4</strain>
    </source>
</reference>
<keyword evidence="3" id="KW-1185">Reference proteome</keyword>
<keyword evidence="1" id="KW-0812">Transmembrane</keyword>
<dbReference type="RefSeq" id="WP_068270473.1">
    <property type="nucleotide sequence ID" value="NZ_LQZG01000001.1"/>
</dbReference>
<dbReference type="Proteomes" id="UP000076976">
    <property type="component" value="Unassembled WGS sequence"/>
</dbReference>
<proteinExistence type="predicted"/>
<feature type="transmembrane region" description="Helical" evidence="1">
    <location>
        <begin position="181"/>
        <end position="201"/>
    </location>
</feature>
<evidence type="ECO:0000256" key="1">
    <source>
        <dbReference type="SAM" id="Phobius"/>
    </source>
</evidence>
<organism evidence="2 3">
    <name type="scientific">Janibacter melonis</name>
    <dbReference type="NCBI Taxonomy" id="262209"/>
    <lineage>
        <taxon>Bacteria</taxon>
        <taxon>Bacillati</taxon>
        <taxon>Actinomycetota</taxon>
        <taxon>Actinomycetes</taxon>
        <taxon>Micrococcales</taxon>
        <taxon>Intrasporangiaceae</taxon>
        <taxon>Janibacter</taxon>
    </lineage>
</organism>
<dbReference type="STRING" id="262209.AWH69_01550"/>
<accession>A0A176QFU5</accession>
<dbReference type="AlphaFoldDB" id="A0A176QFU5"/>
<keyword evidence="1" id="KW-0472">Membrane</keyword>
<comment type="caution">
    <text evidence="2">The sequence shown here is derived from an EMBL/GenBank/DDBJ whole genome shotgun (WGS) entry which is preliminary data.</text>
</comment>
<gene>
    <name evidence="2" type="ORF">AWH69_01550</name>
</gene>
<sequence>MSVWDVARAVRRQVVVLLVALLATGWAALALTQEQPVYWARVRAVLVAQGGSPNWLAQPGESAIPLAGLLERRMNAEVDAVPTNSPDVTIIDRGITHGTVVFLPDRGGQWAHNFTEPIVVLEAAGPDEASVHEQMDSLISRLRGELTTLQRDLLTSRSPRVGFSDPTLDYQVQAAAGRPEVGAVGVALVGTVLAVLACVCVERIRGSARNRDVEPRPGAIMMTAAPGGRV</sequence>
<dbReference type="EMBL" id="LQZG01000001">
    <property type="protein sequence ID" value="OAB88518.1"/>
    <property type="molecule type" value="Genomic_DNA"/>
</dbReference>
<protein>
    <recommendedName>
        <fullName evidence="4">Polysaccharide chain length determinant N-terminal domain-containing protein</fullName>
    </recommendedName>
</protein>
<evidence type="ECO:0000313" key="3">
    <source>
        <dbReference type="Proteomes" id="UP000076976"/>
    </source>
</evidence>